<dbReference type="AlphaFoldDB" id="A0A7J7JCV8"/>
<proteinExistence type="predicted"/>
<dbReference type="EMBL" id="VXIV02002708">
    <property type="protein sequence ID" value="KAF6023484.1"/>
    <property type="molecule type" value="Genomic_DNA"/>
</dbReference>
<evidence type="ECO:0000313" key="1">
    <source>
        <dbReference type="EMBL" id="KAF6023484.1"/>
    </source>
</evidence>
<gene>
    <name evidence="1" type="ORF">EB796_018216</name>
</gene>
<organism evidence="1 2">
    <name type="scientific">Bugula neritina</name>
    <name type="common">Brown bryozoan</name>
    <name type="synonym">Sertularia neritina</name>
    <dbReference type="NCBI Taxonomy" id="10212"/>
    <lineage>
        <taxon>Eukaryota</taxon>
        <taxon>Metazoa</taxon>
        <taxon>Spiralia</taxon>
        <taxon>Lophotrochozoa</taxon>
        <taxon>Bryozoa</taxon>
        <taxon>Gymnolaemata</taxon>
        <taxon>Cheilostomatida</taxon>
        <taxon>Flustrina</taxon>
        <taxon>Buguloidea</taxon>
        <taxon>Bugulidae</taxon>
        <taxon>Bugula</taxon>
    </lineage>
</organism>
<keyword evidence="2" id="KW-1185">Reference proteome</keyword>
<dbReference type="Proteomes" id="UP000593567">
    <property type="component" value="Unassembled WGS sequence"/>
</dbReference>
<accession>A0A7J7JCV8</accession>
<reference evidence="1" key="1">
    <citation type="submission" date="2020-06" db="EMBL/GenBank/DDBJ databases">
        <title>Draft genome of Bugula neritina, a colonial animal packing powerful symbionts and potential medicines.</title>
        <authorList>
            <person name="Rayko M."/>
        </authorList>
    </citation>
    <scope>NUCLEOTIDE SEQUENCE [LARGE SCALE GENOMIC DNA]</scope>
    <source>
        <strain evidence="1">Kwan_BN1</strain>
    </source>
</reference>
<sequence length="118" mass="13579">MDCNIINQNEYGVFMLRSIMQMRRNQFQSICGEDCTVSADLGQDFTCYSGILSLHWPTNITYPSNTQTISDGLSRKLRRKINRTEIMKTLEIYVISHQPPIIQAKVDHLEQAVTLVLQ</sequence>
<protein>
    <submittedName>
        <fullName evidence="1">Uncharacterized protein</fullName>
    </submittedName>
</protein>
<name>A0A7J7JCV8_BUGNE</name>
<evidence type="ECO:0000313" key="2">
    <source>
        <dbReference type="Proteomes" id="UP000593567"/>
    </source>
</evidence>
<comment type="caution">
    <text evidence="1">The sequence shown here is derived from an EMBL/GenBank/DDBJ whole genome shotgun (WGS) entry which is preliminary data.</text>
</comment>